<dbReference type="Pfam" id="PF07714">
    <property type="entry name" value="PK_Tyr_Ser-Thr"/>
    <property type="match status" value="1"/>
</dbReference>
<evidence type="ECO:0000313" key="11">
    <source>
        <dbReference type="EMBL" id="ABR17690.1"/>
    </source>
</evidence>
<keyword evidence="3 8" id="KW-0547">Nucleotide-binding</keyword>
<evidence type="ECO:0000256" key="6">
    <source>
        <dbReference type="ARBA" id="ARBA00047899"/>
    </source>
</evidence>
<evidence type="ECO:0000256" key="9">
    <source>
        <dbReference type="RuleBase" id="RU000304"/>
    </source>
</evidence>
<dbReference type="PANTHER" id="PTHR44329:SF84">
    <property type="entry name" value="PROTEIN KINASE LIKE PROTEIN"/>
    <property type="match status" value="1"/>
</dbReference>
<sequence length="385" mass="43438">MVKMQRVMSSEEEQFLLYKQSGKKSQVLPDSVKEGVSPPSPCEFRLDERFLIDPQLICVGSKIGEGAHGKVYKGMYQGESVAVKILQRGETPEEKARLETRFAREVAMMSRVQHKNLVKFIGACKDPIKAIVTELLPGMSLRKYMISLRPNRIDLHLAISFALDIAQAMDCLHASGIIHRDLKPDNLLLTTDQKSLKLIDFGLAREESLTEMMTAETGTYRWMAPELYSTVTLRLGEKKHYNLKVDVYSFSIVLWELITNRMPFEGMLNLQAAYAAAFKQVRPGLPDDLHEDLAFILQSCWAEDPNIRPNFGQIIRLLNTFLCTLPEHPQPLLVTVKSNESLKESLNARLVRANQSEDGSIGAAARRKRRFSCFGQCFSPGSSDN</sequence>
<evidence type="ECO:0000256" key="7">
    <source>
        <dbReference type="ARBA" id="ARBA00048679"/>
    </source>
</evidence>
<dbReference type="InterPro" id="IPR000719">
    <property type="entry name" value="Prot_kinase_dom"/>
</dbReference>
<accession>B8LPW0</accession>
<dbReference type="InterPro" id="IPR001245">
    <property type="entry name" value="Ser-Thr/Tyr_kinase_cat_dom"/>
</dbReference>
<name>B8LPW0_PICSI</name>
<dbReference type="GO" id="GO:0004674">
    <property type="term" value="F:protein serine/threonine kinase activity"/>
    <property type="evidence" value="ECO:0007669"/>
    <property type="project" value="UniProtKB-KW"/>
</dbReference>
<dbReference type="GO" id="GO:0005524">
    <property type="term" value="F:ATP binding"/>
    <property type="evidence" value="ECO:0007669"/>
    <property type="project" value="UniProtKB-UniRule"/>
</dbReference>
<comment type="catalytic activity">
    <reaction evidence="6">
        <text>L-threonyl-[protein] + ATP = O-phospho-L-threonyl-[protein] + ADP + H(+)</text>
        <dbReference type="Rhea" id="RHEA:46608"/>
        <dbReference type="Rhea" id="RHEA-COMP:11060"/>
        <dbReference type="Rhea" id="RHEA-COMP:11605"/>
        <dbReference type="ChEBI" id="CHEBI:15378"/>
        <dbReference type="ChEBI" id="CHEBI:30013"/>
        <dbReference type="ChEBI" id="CHEBI:30616"/>
        <dbReference type="ChEBI" id="CHEBI:61977"/>
        <dbReference type="ChEBI" id="CHEBI:456216"/>
        <dbReference type="EC" id="2.7.11.1"/>
    </reaction>
</comment>
<evidence type="ECO:0000256" key="3">
    <source>
        <dbReference type="ARBA" id="ARBA00022741"/>
    </source>
</evidence>
<feature type="binding site" evidence="8">
    <location>
        <position position="84"/>
    </location>
    <ligand>
        <name>ATP</name>
        <dbReference type="ChEBI" id="CHEBI:30616"/>
    </ligand>
</feature>
<organism evidence="11">
    <name type="scientific">Picea sitchensis</name>
    <name type="common">Sitka spruce</name>
    <name type="synonym">Pinus sitchensis</name>
    <dbReference type="NCBI Taxonomy" id="3332"/>
    <lineage>
        <taxon>Eukaryota</taxon>
        <taxon>Viridiplantae</taxon>
        <taxon>Streptophyta</taxon>
        <taxon>Embryophyta</taxon>
        <taxon>Tracheophyta</taxon>
        <taxon>Spermatophyta</taxon>
        <taxon>Pinopsida</taxon>
        <taxon>Pinidae</taxon>
        <taxon>Conifers I</taxon>
        <taxon>Pinales</taxon>
        <taxon>Pinaceae</taxon>
        <taxon>Picea</taxon>
    </lineage>
</organism>
<reference evidence="11" key="1">
    <citation type="submission" date="2007-06" db="EMBL/GenBank/DDBJ databases">
        <title>Full length cDNA sequences from Sitka Spruce (Picea sitchensis).</title>
        <authorList>
            <person name="Ralph S.G."/>
            <person name="Chun H.E."/>
            <person name="Liao N."/>
            <person name="Ali J."/>
            <person name="Reid K."/>
            <person name="Kolosova N."/>
            <person name="Cooper N."/>
            <person name="Cullis C."/>
            <person name="Jancsik S."/>
            <person name="Moore R."/>
            <person name="Mayo M."/>
            <person name="Wagner S."/>
            <person name="Holt R.A."/>
            <person name="Jones S.J.M."/>
            <person name="Marra M.A."/>
            <person name="Ritland C.E."/>
            <person name="Ritland K."/>
            <person name="Bohlmann J."/>
        </authorList>
    </citation>
    <scope>NUCLEOTIDE SEQUENCE</scope>
    <source>
        <tissue evidence="11">Green portion of the leader tissue</tissue>
    </source>
</reference>
<dbReference type="AlphaFoldDB" id="B8LPW0"/>
<proteinExistence type="evidence at transcript level"/>
<dbReference type="SMART" id="SM00220">
    <property type="entry name" value="S_TKc"/>
    <property type="match status" value="1"/>
</dbReference>
<dbReference type="Gene3D" id="1.10.510.10">
    <property type="entry name" value="Transferase(Phosphotransferase) domain 1"/>
    <property type="match status" value="1"/>
</dbReference>
<evidence type="ECO:0000256" key="2">
    <source>
        <dbReference type="ARBA" id="ARBA00022679"/>
    </source>
</evidence>
<dbReference type="PROSITE" id="PS50011">
    <property type="entry name" value="PROTEIN_KINASE_DOM"/>
    <property type="match status" value="1"/>
</dbReference>
<dbReference type="CDD" id="cd13999">
    <property type="entry name" value="STKc_MAP3K-like"/>
    <property type="match status" value="1"/>
</dbReference>
<dbReference type="SUPFAM" id="SSF56112">
    <property type="entry name" value="Protein kinase-like (PK-like)"/>
    <property type="match status" value="1"/>
</dbReference>
<dbReference type="InterPro" id="IPR008271">
    <property type="entry name" value="Ser/Thr_kinase_AS"/>
</dbReference>
<dbReference type="PROSITE" id="PS00108">
    <property type="entry name" value="PROTEIN_KINASE_ST"/>
    <property type="match status" value="1"/>
</dbReference>
<evidence type="ECO:0000256" key="8">
    <source>
        <dbReference type="PROSITE-ProRule" id="PRU10141"/>
    </source>
</evidence>
<protein>
    <recommendedName>
        <fullName evidence="10">Protein kinase domain-containing protein</fullName>
    </recommendedName>
</protein>
<comment type="similarity">
    <text evidence="9">Belongs to the protein kinase superfamily.</text>
</comment>
<evidence type="ECO:0000256" key="5">
    <source>
        <dbReference type="ARBA" id="ARBA00022840"/>
    </source>
</evidence>
<keyword evidence="4" id="KW-0418">Kinase</keyword>
<dbReference type="Gene3D" id="3.30.200.20">
    <property type="entry name" value="Phosphorylase Kinase, domain 1"/>
    <property type="match status" value="1"/>
</dbReference>
<dbReference type="FunFam" id="3.30.200.20:FF:000034">
    <property type="entry name" value="Kinase suppressor of Ras 1"/>
    <property type="match status" value="1"/>
</dbReference>
<dbReference type="EMBL" id="EF677895">
    <property type="protein sequence ID" value="ABR17690.1"/>
    <property type="molecule type" value="mRNA"/>
</dbReference>
<keyword evidence="2" id="KW-0808">Transferase</keyword>
<keyword evidence="5 8" id="KW-0067">ATP-binding</keyword>
<comment type="catalytic activity">
    <reaction evidence="7">
        <text>L-seryl-[protein] + ATP = O-phospho-L-seryl-[protein] + ADP + H(+)</text>
        <dbReference type="Rhea" id="RHEA:17989"/>
        <dbReference type="Rhea" id="RHEA-COMP:9863"/>
        <dbReference type="Rhea" id="RHEA-COMP:11604"/>
        <dbReference type="ChEBI" id="CHEBI:15378"/>
        <dbReference type="ChEBI" id="CHEBI:29999"/>
        <dbReference type="ChEBI" id="CHEBI:30616"/>
        <dbReference type="ChEBI" id="CHEBI:83421"/>
        <dbReference type="ChEBI" id="CHEBI:456216"/>
        <dbReference type="EC" id="2.7.11.1"/>
    </reaction>
</comment>
<dbReference type="PANTHER" id="PTHR44329">
    <property type="entry name" value="SERINE/THREONINE-PROTEIN KINASE TNNI3K-RELATED"/>
    <property type="match status" value="1"/>
</dbReference>
<dbReference type="InterPro" id="IPR051681">
    <property type="entry name" value="Ser/Thr_Kinases-Pseudokinases"/>
</dbReference>
<evidence type="ECO:0000259" key="10">
    <source>
        <dbReference type="PROSITE" id="PS50011"/>
    </source>
</evidence>
<evidence type="ECO:0000256" key="1">
    <source>
        <dbReference type="ARBA" id="ARBA00022527"/>
    </source>
</evidence>
<dbReference type="PROSITE" id="PS00107">
    <property type="entry name" value="PROTEIN_KINASE_ATP"/>
    <property type="match status" value="1"/>
</dbReference>
<dbReference type="InterPro" id="IPR011009">
    <property type="entry name" value="Kinase-like_dom_sf"/>
</dbReference>
<keyword evidence="1 9" id="KW-0723">Serine/threonine-protein kinase</keyword>
<dbReference type="InterPro" id="IPR017441">
    <property type="entry name" value="Protein_kinase_ATP_BS"/>
</dbReference>
<feature type="domain" description="Protein kinase" evidence="10">
    <location>
        <begin position="57"/>
        <end position="322"/>
    </location>
</feature>
<evidence type="ECO:0000256" key="4">
    <source>
        <dbReference type="ARBA" id="ARBA00022777"/>
    </source>
</evidence>